<dbReference type="Proteomes" id="UP001370348">
    <property type="component" value="Chromosome"/>
</dbReference>
<sequence>MEWWATFDCRAEEYDHWVHHFENEGFAKWLASLRQFMAKNGAGASPS</sequence>
<protein>
    <submittedName>
        <fullName evidence="1">Uncharacterized protein</fullName>
    </submittedName>
</protein>
<evidence type="ECO:0000313" key="2">
    <source>
        <dbReference type="Proteomes" id="UP001370348"/>
    </source>
</evidence>
<reference evidence="1 2" key="1">
    <citation type="submission" date="2021-12" db="EMBL/GenBank/DDBJ databases">
        <title>Discovery of the Pendulisporaceae a myxobacterial family with distinct sporulation behavior and unique specialized metabolism.</title>
        <authorList>
            <person name="Garcia R."/>
            <person name="Popoff A."/>
            <person name="Bader C.D."/>
            <person name="Loehr J."/>
            <person name="Walesch S."/>
            <person name="Walt C."/>
            <person name="Boldt J."/>
            <person name="Bunk B."/>
            <person name="Haeckl F.J.F.P.J."/>
            <person name="Gunesch A.P."/>
            <person name="Birkelbach J."/>
            <person name="Nuebel U."/>
            <person name="Pietschmann T."/>
            <person name="Bach T."/>
            <person name="Mueller R."/>
        </authorList>
    </citation>
    <scope>NUCLEOTIDE SEQUENCE [LARGE SCALE GENOMIC DNA]</scope>
    <source>
        <strain evidence="1 2">MSr11954</strain>
    </source>
</reference>
<organism evidence="1 2">
    <name type="scientific">Pendulispora albinea</name>
    <dbReference type="NCBI Taxonomy" id="2741071"/>
    <lineage>
        <taxon>Bacteria</taxon>
        <taxon>Pseudomonadati</taxon>
        <taxon>Myxococcota</taxon>
        <taxon>Myxococcia</taxon>
        <taxon>Myxococcales</taxon>
        <taxon>Sorangiineae</taxon>
        <taxon>Pendulisporaceae</taxon>
        <taxon>Pendulispora</taxon>
    </lineage>
</organism>
<proteinExistence type="predicted"/>
<dbReference type="RefSeq" id="WP_394828973.1">
    <property type="nucleotide sequence ID" value="NZ_CP089984.1"/>
</dbReference>
<accession>A0ABZ2MA16</accession>
<gene>
    <name evidence="1" type="ORF">LZC94_19245</name>
</gene>
<dbReference type="EMBL" id="CP089984">
    <property type="protein sequence ID" value="WXB19353.1"/>
    <property type="molecule type" value="Genomic_DNA"/>
</dbReference>
<evidence type="ECO:0000313" key="1">
    <source>
        <dbReference type="EMBL" id="WXB19353.1"/>
    </source>
</evidence>
<keyword evidence="2" id="KW-1185">Reference proteome</keyword>
<name>A0ABZ2MA16_9BACT</name>